<dbReference type="AlphaFoldDB" id="A0A1M4XNP7"/>
<name>A0A1M4XNP7_VIBGA</name>
<gene>
    <name evidence="1" type="ORF">SAMN02745781_01112</name>
</gene>
<dbReference type="RefSeq" id="WP_072956614.1">
    <property type="nucleotide sequence ID" value="NZ_FQUH01000004.1"/>
</dbReference>
<evidence type="ECO:0000313" key="2">
    <source>
        <dbReference type="Proteomes" id="UP000184159"/>
    </source>
</evidence>
<protein>
    <submittedName>
        <fullName evidence="1">YfcL protein</fullName>
    </submittedName>
</protein>
<dbReference type="EMBL" id="FQUH01000004">
    <property type="protein sequence ID" value="SHE94996.1"/>
    <property type="molecule type" value="Genomic_DNA"/>
</dbReference>
<sequence length="93" mass="10263">MIIEFEEEMLALIDDGIAHASDDELFAGGYLRGHISLAAASCEDEGVTELAELKTRIETSLDNARSELAPADRVIVQQLWERLLSQMDFAKAP</sequence>
<organism evidence="1 2">
    <name type="scientific">Vibrio gazogenes DSM 21264 = NBRC 103151</name>
    <dbReference type="NCBI Taxonomy" id="1123492"/>
    <lineage>
        <taxon>Bacteria</taxon>
        <taxon>Pseudomonadati</taxon>
        <taxon>Pseudomonadota</taxon>
        <taxon>Gammaproteobacteria</taxon>
        <taxon>Vibrionales</taxon>
        <taxon>Vibrionaceae</taxon>
        <taxon>Vibrio</taxon>
    </lineage>
</organism>
<accession>A0A1M4XNP7</accession>
<proteinExistence type="predicted"/>
<keyword evidence="2" id="KW-1185">Reference proteome</keyword>
<evidence type="ECO:0000313" key="1">
    <source>
        <dbReference type="EMBL" id="SHE94996.1"/>
    </source>
</evidence>
<dbReference type="Pfam" id="PF08891">
    <property type="entry name" value="YfcL"/>
    <property type="match status" value="1"/>
</dbReference>
<reference evidence="2" key="1">
    <citation type="submission" date="2016-11" db="EMBL/GenBank/DDBJ databases">
        <authorList>
            <person name="Varghese N."/>
            <person name="Submissions S."/>
        </authorList>
    </citation>
    <scope>NUCLEOTIDE SEQUENCE [LARGE SCALE GENOMIC DNA]</scope>
    <source>
        <strain evidence="2">DSM 21264</strain>
    </source>
</reference>
<dbReference type="InterPro" id="IPR014987">
    <property type="entry name" value="UPF_YfcL"/>
</dbReference>
<dbReference type="Proteomes" id="UP000184159">
    <property type="component" value="Unassembled WGS sequence"/>
</dbReference>